<dbReference type="Pfam" id="PF00560">
    <property type="entry name" value="LRR_1"/>
    <property type="match status" value="2"/>
</dbReference>
<evidence type="ECO:0000256" key="8">
    <source>
        <dbReference type="ARBA" id="ARBA00022989"/>
    </source>
</evidence>
<dbReference type="OrthoDB" id="676979at2759"/>
<evidence type="ECO:0000256" key="1">
    <source>
        <dbReference type="ARBA" id="ARBA00004167"/>
    </source>
</evidence>
<keyword evidence="2" id="KW-0433">Leucine-rich repeat</keyword>
<keyword evidence="11" id="KW-0325">Glycoprotein</keyword>
<evidence type="ECO:0000256" key="6">
    <source>
        <dbReference type="ARBA" id="ARBA00022741"/>
    </source>
</evidence>
<dbReference type="EMBL" id="JWZX01001800">
    <property type="protein sequence ID" value="KOO32324.1"/>
    <property type="molecule type" value="Genomic_DNA"/>
</dbReference>
<proteinExistence type="predicted"/>
<reference evidence="16" key="1">
    <citation type="journal article" date="2015" name="PLoS Genet.">
        <title>Genome Sequence and Transcriptome Analyses of Chrysochromulina tobin: Metabolic Tools for Enhanced Algal Fitness in the Prominent Order Prymnesiales (Haptophyceae).</title>
        <authorList>
            <person name="Hovde B.T."/>
            <person name="Deodato C.R."/>
            <person name="Hunsperger H.M."/>
            <person name="Ryken S.A."/>
            <person name="Yost W."/>
            <person name="Jha R.K."/>
            <person name="Patterson J."/>
            <person name="Monnat R.J. Jr."/>
            <person name="Barlow S.B."/>
            <person name="Starkenburg S.R."/>
            <person name="Cattolico R.A."/>
        </authorList>
    </citation>
    <scope>NUCLEOTIDE SEQUENCE</scope>
    <source>
        <strain evidence="16">CCMP291</strain>
    </source>
</reference>
<evidence type="ECO:0000256" key="4">
    <source>
        <dbReference type="ARBA" id="ARBA00022729"/>
    </source>
</evidence>
<evidence type="ECO:0000259" key="14">
    <source>
        <dbReference type="Pfam" id="PF06414"/>
    </source>
</evidence>
<dbReference type="Gene3D" id="3.80.10.10">
    <property type="entry name" value="Ribonuclease Inhibitor"/>
    <property type="match status" value="2"/>
</dbReference>
<protein>
    <submittedName>
        <fullName evidence="15">Leucine-rich repeat-containing protein</fullName>
    </submittedName>
</protein>
<organism evidence="15 16">
    <name type="scientific">Chrysochromulina tobinii</name>
    <dbReference type="NCBI Taxonomy" id="1460289"/>
    <lineage>
        <taxon>Eukaryota</taxon>
        <taxon>Haptista</taxon>
        <taxon>Haptophyta</taxon>
        <taxon>Prymnesiophyceae</taxon>
        <taxon>Prymnesiales</taxon>
        <taxon>Chrysochromulinaceae</taxon>
        <taxon>Chrysochromulina</taxon>
    </lineage>
</organism>
<dbReference type="InterPro" id="IPR032675">
    <property type="entry name" value="LRR_dom_sf"/>
</dbReference>
<dbReference type="Gene3D" id="3.40.50.300">
    <property type="entry name" value="P-loop containing nucleotide triphosphate hydrolases"/>
    <property type="match status" value="1"/>
</dbReference>
<dbReference type="InterPro" id="IPR001611">
    <property type="entry name" value="Leu-rich_rpt"/>
</dbReference>
<evidence type="ECO:0000256" key="11">
    <source>
        <dbReference type="ARBA" id="ARBA00023180"/>
    </source>
</evidence>
<keyword evidence="4" id="KW-0732">Signal</keyword>
<dbReference type="InterPro" id="IPR010488">
    <property type="entry name" value="Zeta_toxin_domain"/>
</dbReference>
<evidence type="ECO:0000256" key="7">
    <source>
        <dbReference type="ARBA" id="ARBA00022840"/>
    </source>
</evidence>
<dbReference type="GO" id="GO:0005524">
    <property type="term" value="F:ATP binding"/>
    <property type="evidence" value="ECO:0007669"/>
    <property type="project" value="UniProtKB-KW"/>
</dbReference>
<feature type="compositionally biased region" description="Basic and acidic residues" evidence="13">
    <location>
        <begin position="353"/>
        <end position="375"/>
    </location>
</feature>
<keyword evidence="3" id="KW-0812">Transmembrane</keyword>
<evidence type="ECO:0000256" key="12">
    <source>
        <dbReference type="SAM" id="Coils"/>
    </source>
</evidence>
<dbReference type="PANTHER" id="PTHR27000">
    <property type="entry name" value="LEUCINE-RICH REPEAT RECEPTOR-LIKE PROTEIN KINASE FAMILY PROTEIN-RELATED"/>
    <property type="match status" value="1"/>
</dbReference>
<gene>
    <name evidence="15" type="ORF">Ctob_004172</name>
</gene>
<keyword evidence="10" id="KW-0675">Receptor</keyword>
<dbReference type="SUPFAM" id="SSF52058">
    <property type="entry name" value="L domain-like"/>
    <property type="match status" value="1"/>
</dbReference>
<dbReference type="Pfam" id="PF06414">
    <property type="entry name" value="Zeta_toxin"/>
    <property type="match status" value="1"/>
</dbReference>
<comment type="subcellular location">
    <subcellularLocation>
        <location evidence="1">Membrane</location>
        <topology evidence="1">Single-pass membrane protein</topology>
    </subcellularLocation>
</comment>
<evidence type="ECO:0000313" key="15">
    <source>
        <dbReference type="EMBL" id="KOO32324.1"/>
    </source>
</evidence>
<evidence type="ECO:0000256" key="5">
    <source>
        <dbReference type="ARBA" id="ARBA00022737"/>
    </source>
</evidence>
<evidence type="ECO:0000256" key="9">
    <source>
        <dbReference type="ARBA" id="ARBA00023136"/>
    </source>
</evidence>
<comment type="caution">
    <text evidence="15">The sequence shown here is derived from an EMBL/GenBank/DDBJ whole genome shotgun (WGS) entry which is preliminary data.</text>
</comment>
<sequence length="1448" mass="162408">MRPRTAFVEYGGGALTGASRTGTTPRLHSSPALQMVTGGSTNQTALYQPTYEYRVLPGPLTTPPGAMSMESKGMQMELVATSELEGAKKRLVDAAVGAAVKAAKAKAAKDHLHGEEAAAAEAEAAAKAKSAEPSMVDLINAIRTERKESGMAPEQVPALDQVVALLPHTTGAKWRLELQCTGWQSAVGVMTEAPTATFKLARAGQLALDRRLSARSAVVGTDGKCSHWSEWQHVEPPPIHIRQRHVEPPPTHIRQVGGDRSTTIIGRAAADETAAKVAAEAAAVEAVAAVEVRMRQEAQAQLEALQQQQQHALETALAQQRAELSASFEARLADREARLADLEARLAAESVARHSEPLHAREAAESAARHSEHLHARNAAGPVHPARYSIVDLSEAATPQGGAIDIVEDLEDAEKYYTDVTKGRVPPQKPERPRLIIMYGPPGCGKSYALKALYKLKNWSKEEFVHLDPDECRMYCREYRLCISGAHAAKLQSVQEEYGDRLKPTKWISPDGKFEEDGFTVDGHYLALSSATMRSQFLVRKKMLWPHKEEKMTDAFVDRAFVAGYHVVYDTMGKEPDKFLRELMSRARRNHNYQVFVCGCFAPWEMVYSRGRMRALETGRDVNAGFALEQFENIFRRANGQLRPGEVDRSHHDRFEKELREGDELFLFDHSVQDEDLKVALHSVKGSDDSSRDGEFQLEVQEQQQEVEPDPLDADTLLKHFDSSNPGKSDAPVQLCVEECSAMLNAQTRMRTTIDELAHQLKEMKKMGTELMRKQDLSHHKKDITKLEKKISEKTKDLEELEKRYPERRDNTISQYTPLLSQSVFRFDAAYEKLRKKEKQRIEKGAPAIKEDALEHMKVRCEEVNKLKVDMVQPLAKNDFTDADDALNTLLALIHKAKKAVPVLKEVMDAVQSHVEKTCQECQDEKQECQVEKGKVTLEGPSIKGVPRCCAKVAEEYAGNYRKLCDLVRCTLVFPSLHAMAVALSFLTDGGPWTGDDQHKGYQGVSPHLSRAIVCRAKDRMKPDFDARKAGGNRDILLNLWLKLEDSDWILAELQLHVKPLFDLKHRLHVLYKGARILGALEPETVEHQGQLTAQALDRAGRGIVLHLKCSNSTLDEHQEKLQELLQKDECPLLELSLKSFSAVWQNAWKGEKKPYWPPITKDSLRQSRKMNDFNCSLHDLLIKSDDQQLHCRRLRTLDLKGRGLHGTLPEKLATCIEMETLHLGYNSLKGPIPRAFKFMTKLKNLSLNYCELTGELPAELGELKNLERLCLDNNKLTGCIPSRFGGLSGVEKEKMNELAKQKKEAEKSGSKMGKDDEARLKELTRLHKEAGLTKLKGLFLNDNQLSGAIPDTLANCRALERVDLTNNRLTGTVPPVWLVEKQWPKLEFFWLYNNEHMTQDSGRLEQLEQIARDGDAYWKRVVDESKWRTVRLEASRSPSRSPGDGPA</sequence>
<dbReference type="InterPro" id="IPR027417">
    <property type="entry name" value="P-loop_NTPase"/>
</dbReference>
<keyword evidence="16" id="KW-1185">Reference proteome</keyword>
<dbReference type="GO" id="GO:0016301">
    <property type="term" value="F:kinase activity"/>
    <property type="evidence" value="ECO:0007669"/>
    <property type="project" value="InterPro"/>
</dbReference>
<name>A0A0M0K0I9_9EUKA</name>
<keyword evidence="6" id="KW-0547">Nucleotide-binding</keyword>
<keyword evidence="12" id="KW-0175">Coiled coil</keyword>
<feature type="coiled-coil region" evidence="12">
    <location>
        <begin position="754"/>
        <end position="811"/>
    </location>
</feature>
<evidence type="ECO:0000256" key="2">
    <source>
        <dbReference type="ARBA" id="ARBA00022614"/>
    </source>
</evidence>
<dbReference type="GO" id="GO:0016020">
    <property type="term" value="C:membrane"/>
    <property type="evidence" value="ECO:0007669"/>
    <property type="project" value="UniProtKB-SubCell"/>
</dbReference>
<keyword evidence="9" id="KW-0472">Membrane</keyword>
<feature type="coiled-coil region" evidence="12">
    <location>
        <begin position="288"/>
        <end position="345"/>
    </location>
</feature>
<feature type="region of interest" description="Disordered" evidence="13">
    <location>
        <begin position="353"/>
        <end position="381"/>
    </location>
</feature>
<dbReference type="Proteomes" id="UP000037460">
    <property type="component" value="Unassembled WGS sequence"/>
</dbReference>
<feature type="domain" description="Zeta toxin" evidence="14">
    <location>
        <begin position="427"/>
        <end position="484"/>
    </location>
</feature>
<evidence type="ECO:0000256" key="13">
    <source>
        <dbReference type="SAM" id="MobiDB-lite"/>
    </source>
</evidence>
<keyword evidence="8" id="KW-1133">Transmembrane helix</keyword>
<keyword evidence="7" id="KW-0067">ATP-binding</keyword>
<evidence type="ECO:0000256" key="3">
    <source>
        <dbReference type="ARBA" id="ARBA00022692"/>
    </source>
</evidence>
<evidence type="ECO:0000256" key="10">
    <source>
        <dbReference type="ARBA" id="ARBA00023170"/>
    </source>
</evidence>
<dbReference type="PANTHER" id="PTHR27000:SF642">
    <property type="entry name" value="INACTIVE LEUCINE-RICH REPEAT RECEPTOR KINASE XIAO-RELATED"/>
    <property type="match status" value="1"/>
</dbReference>
<dbReference type="SUPFAM" id="SSF52540">
    <property type="entry name" value="P-loop containing nucleoside triphosphate hydrolases"/>
    <property type="match status" value="1"/>
</dbReference>
<keyword evidence="5" id="KW-0677">Repeat</keyword>
<accession>A0A0M0K0I9</accession>
<evidence type="ECO:0000313" key="16">
    <source>
        <dbReference type="Proteomes" id="UP000037460"/>
    </source>
</evidence>
<dbReference type="FunFam" id="3.80.10.10:FF:000383">
    <property type="entry name" value="Leucine-rich repeat receptor protein kinase EMS1"/>
    <property type="match status" value="1"/>
</dbReference>